<name>A0A166EP99_9AGAM</name>
<dbReference type="Gene3D" id="3.30.470.20">
    <property type="entry name" value="ATP-grasp fold, B domain"/>
    <property type="match status" value="1"/>
</dbReference>
<dbReference type="AlphaFoldDB" id="A0A166EP99"/>
<feature type="domain" description="Carbamoyl phosphate synthase ATP-binding" evidence="1">
    <location>
        <begin position="1"/>
        <end position="68"/>
    </location>
</feature>
<dbReference type="Pfam" id="PF02786">
    <property type="entry name" value="CPSase_L_D2"/>
    <property type="match status" value="1"/>
</dbReference>
<dbReference type="PANTHER" id="PTHR45007:SF1">
    <property type="entry name" value="CARBOXYLASE, PUTATIVE (AFU_ORTHOLOGUE AFUA_5G07570)-RELATED"/>
    <property type="match status" value="1"/>
</dbReference>
<dbReference type="SUPFAM" id="SSF56059">
    <property type="entry name" value="Glutathione synthetase ATP-binding domain-like"/>
    <property type="match status" value="1"/>
</dbReference>
<accession>A0A166EP99</accession>
<sequence>RRLQKLVETAPSTITRNLAQLLLAASTKMARAWRYQSTGTFACLVNPRSGDWVFLEIKPCVQVEHGVSITGPAGRGVHADTRLRRAGVRGCDVGTDFDSLLAIILVR</sequence>
<keyword evidence="3" id="KW-1185">Reference proteome</keyword>
<gene>
    <name evidence="2" type="ORF">FIBSPDRAFT_749342</name>
</gene>
<organism evidence="2 3">
    <name type="scientific">Athelia psychrophila</name>
    <dbReference type="NCBI Taxonomy" id="1759441"/>
    <lineage>
        <taxon>Eukaryota</taxon>
        <taxon>Fungi</taxon>
        <taxon>Dikarya</taxon>
        <taxon>Basidiomycota</taxon>
        <taxon>Agaricomycotina</taxon>
        <taxon>Agaricomycetes</taxon>
        <taxon>Agaricomycetidae</taxon>
        <taxon>Atheliales</taxon>
        <taxon>Atheliaceae</taxon>
        <taxon>Athelia</taxon>
    </lineage>
</organism>
<dbReference type="EMBL" id="KV417598">
    <property type="protein sequence ID" value="KZP15964.1"/>
    <property type="molecule type" value="Genomic_DNA"/>
</dbReference>
<dbReference type="STRING" id="436010.A0A166EP99"/>
<dbReference type="GO" id="GO:0005524">
    <property type="term" value="F:ATP binding"/>
    <property type="evidence" value="ECO:0007669"/>
    <property type="project" value="InterPro"/>
</dbReference>
<dbReference type="PANTHER" id="PTHR45007">
    <property type="entry name" value="CARBOXYLASE, PUTATIVE (AFU_ORTHOLOGUE AFUA_5G07570)-RELATED"/>
    <property type="match status" value="1"/>
</dbReference>
<feature type="non-terminal residue" evidence="2">
    <location>
        <position position="1"/>
    </location>
</feature>
<protein>
    <recommendedName>
        <fullName evidence="1">Carbamoyl phosphate synthase ATP-binding domain-containing protein</fullName>
    </recommendedName>
</protein>
<evidence type="ECO:0000313" key="2">
    <source>
        <dbReference type="EMBL" id="KZP15964.1"/>
    </source>
</evidence>
<dbReference type="InterPro" id="IPR005479">
    <property type="entry name" value="CPAse_ATP-bd"/>
</dbReference>
<reference evidence="2 3" key="1">
    <citation type="journal article" date="2016" name="Mol. Biol. Evol.">
        <title>Comparative Genomics of Early-Diverging Mushroom-Forming Fungi Provides Insights into the Origins of Lignocellulose Decay Capabilities.</title>
        <authorList>
            <person name="Nagy L.G."/>
            <person name="Riley R."/>
            <person name="Tritt A."/>
            <person name="Adam C."/>
            <person name="Daum C."/>
            <person name="Floudas D."/>
            <person name="Sun H."/>
            <person name="Yadav J.S."/>
            <person name="Pangilinan J."/>
            <person name="Larsson K.H."/>
            <person name="Matsuura K."/>
            <person name="Barry K."/>
            <person name="Labutti K."/>
            <person name="Kuo R."/>
            <person name="Ohm R.A."/>
            <person name="Bhattacharya S.S."/>
            <person name="Shirouzu T."/>
            <person name="Yoshinaga Y."/>
            <person name="Martin F.M."/>
            <person name="Grigoriev I.V."/>
            <person name="Hibbett D.S."/>
        </authorList>
    </citation>
    <scope>NUCLEOTIDE SEQUENCE [LARGE SCALE GENOMIC DNA]</scope>
    <source>
        <strain evidence="2 3">CBS 109695</strain>
    </source>
</reference>
<proteinExistence type="predicted"/>
<evidence type="ECO:0000259" key="1">
    <source>
        <dbReference type="Pfam" id="PF02786"/>
    </source>
</evidence>
<dbReference type="OrthoDB" id="196847at2759"/>
<dbReference type="Proteomes" id="UP000076532">
    <property type="component" value="Unassembled WGS sequence"/>
</dbReference>
<evidence type="ECO:0000313" key="3">
    <source>
        <dbReference type="Proteomes" id="UP000076532"/>
    </source>
</evidence>